<keyword evidence="8" id="KW-0675">Receptor</keyword>
<evidence type="ECO:0000256" key="1">
    <source>
        <dbReference type="ARBA" id="ARBA00005993"/>
    </source>
</evidence>
<evidence type="ECO:0000256" key="8">
    <source>
        <dbReference type="ARBA" id="ARBA00023170"/>
    </source>
</evidence>
<dbReference type="Proteomes" id="UP000887563">
    <property type="component" value="Unplaced"/>
</dbReference>
<sequence length="122" mass="14377">MTSKSLKFDLIGQSCKHFFRRCITLIEHKLFKCKNDGNCEVENVPNKCKSCRFDKCLLMGMNIQTMKGNRSKSFWEIKAKIEQRIRELANNGKYILGKMEENESFVDLQYNFEKLMVSVKYS</sequence>
<dbReference type="SMART" id="SM00399">
    <property type="entry name" value="ZnF_C4"/>
    <property type="match status" value="1"/>
</dbReference>
<keyword evidence="6" id="KW-0238">DNA-binding</keyword>
<keyword evidence="11" id="KW-1185">Reference proteome</keyword>
<evidence type="ECO:0000313" key="11">
    <source>
        <dbReference type="Proteomes" id="UP000887563"/>
    </source>
</evidence>
<organism evidence="11 12">
    <name type="scientific">Meloidogyne incognita</name>
    <name type="common">Southern root-knot nematode worm</name>
    <name type="synonym">Oxyuris incognita</name>
    <dbReference type="NCBI Taxonomy" id="6306"/>
    <lineage>
        <taxon>Eukaryota</taxon>
        <taxon>Metazoa</taxon>
        <taxon>Ecdysozoa</taxon>
        <taxon>Nematoda</taxon>
        <taxon>Chromadorea</taxon>
        <taxon>Rhabditida</taxon>
        <taxon>Tylenchina</taxon>
        <taxon>Tylenchomorpha</taxon>
        <taxon>Tylenchoidea</taxon>
        <taxon>Meloidogynidae</taxon>
        <taxon>Meloidogyninae</taxon>
        <taxon>Meloidogyne</taxon>
        <taxon>Meloidogyne incognita group</taxon>
    </lineage>
</organism>
<protein>
    <submittedName>
        <fullName evidence="12">Nuclear receptor domain-containing protein</fullName>
    </submittedName>
</protein>
<keyword evidence="5" id="KW-0805">Transcription regulation</keyword>
<dbReference type="GO" id="GO:0003700">
    <property type="term" value="F:DNA-binding transcription factor activity"/>
    <property type="evidence" value="ECO:0007669"/>
    <property type="project" value="InterPro"/>
</dbReference>
<evidence type="ECO:0000313" key="12">
    <source>
        <dbReference type="WBParaSite" id="Minc3s06603g40053"/>
    </source>
</evidence>
<dbReference type="InterPro" id="IPR050274">
    <property type="entry name" value="Nuclear_hormone_rcpt_NR2"/>
</dbReference>
<keyword evidence="3" id="KW-0863">Zinc-finger</keyword>
<keyword evidence="9" id="KW-0539">Nucleus</keyword>
<dbReference type="Gene3D" id="3.30.50.10">
    <property type="entry name" value="Erythroid Transcription Factor GATA-1, subunit A"/>
    <property type="match status" value="1"/>
</dbReference>
<name>A0A914NHX3_MELIC</name>
<dbReference type="WBParaSite" id="Minc3s06603g40053">
    <property type="protein sequence ID" value="Minc3s06603g40053"/>
    <property type="gene ID" value="Minc3s06603g40053"/>
</dbReference>
<dbReference type="InterPro" id="IPR013088">
    <property type="entry name" value="Znf_NHR/GATA"/>
</dbReference>
<evidence type="ECO:0000256" key="6">
    <source>
        <dbReference type="ARBA" id="ARBA00023125"/>
    </source>
</evidence>
<dbReference type="InterPro" id="IPR001628">
    <property type="entry name" value="Znf_hrmn_rcpt"/>
</dbReference>
<keyword evidence="7" id="KW-0804">Transcription</keyword>
<keyword evidence="4" id="KW-0862">Zinc</keyword>
<dbReference type="SUPFAM" id="SSF57716">
    <property type="entry name" value="Glucocorticoid receptor-like (DNA-binding domain)"/>
    <property type="match status" value="1"/>
</dbReference>
<reference evidence="12" key="1">
    <citation type="submission" date="2022-11" db="UniProtKB">
        <authorList>
            <consortium name="WormBaseParasite"/>
        </authorList>
    </citation>
    <scope>IDENTIFICATION</scope>
</reference>
<dbReference type="AlphaFoldDB" id="A0A914NHX3"/>
<dbReference type="Pfam" id="PF00105">
    <property type="entry name" value="zf-C4"/>
    <property type="match status" value="1"/>
</dbReference>
<evidence type="ECO:0000256" key="4">
    <source>
        <dbReference type="ARBA" id="ARBA00022833"/>
    </source>
</evidence>
<keyword evidence="2" id="KW-0479">Metal-binding</keyword>
<dbReference type="GO" id="GO:0043565">
    <property type="term" value="F:sequence-specific DNA binding"/>
    <property type="evidence" value="ECO:0007669"/>
    <property type="project" value="InterPro"/>
</dbReference>
<dbReference type="GO" id="GO:0008270">
    <property type="term" value="F:zinc ion binding"/>
    <property type="evidence" value="ECO:0007669"/>
    <property type="project" value="UniProtKB-KW"/>
</dbReference>
<evidence type="ECO:0000256" key="2">
    <source>
        <dbReference type="ARBA" id="ARBA00022723"/>
    </source>
</evidence>
<evidence type="ECO:0000256" key="5">
    <source>
        <dbReference type="ARBA" id="ARBA00023015"/>
    </source>
</evidence>
<feature type="domain" description="Nuclear receptor" evidence="10">
    <location>
        <begin position="1"/>
        <end position="68"/>
    </location>
</feature>
<dbReference type="PROSITE" id="PS51030">
    <property type="entry name" value="NUCLEAR_REC_DBD_2"/>
    <property type="match status" value="1"/>
</dbReference>
<comment type="similarity">
    <text evidence="1">Belongs to the nuclear hormone receptor family.</text>
</comment>
<dbReference type="PANTHER" id="PTHR24083">
    <property type="entry name" value="NUCLEAR HORMONE RECEPTOR"/>
    <property type="match status" value="1"/>
</dbReference>
<evidence type="ECO:0000256" key="3">
    <source>
        <dbReference type="ARBA" id="ARBA00022771"/>
    </source>
</evidence>
<accession>A0A914NHX3</accession>
<proteinExistence type="inferred from homology"/>
<evidence type="ECO:0000256" key="9">
    <source>
        <dbReference type="ARBA" id="ARBA00023242"/>
    </source>
</evidence>
<evidence type="ECO:0000256" key="7">
    <source>
        <dbReference type="ARBA" id="ARBA00023163"/>
    </source>
</evidence>
<evidence type="ECO:0000259" key="10">
    <source>
        <dbReference type="PROSITE" id="PS51030"/>
    </source>
</evidence>